<dbReference type="AlphaFoldDB" id="H0HVS9"/>
<sequence>MVKKPAGQFSKPKPWTEVAPLLVDVATGRRPA</sequence>
<protein>
    <submittedName>
        <fullName evidence="1">Uncharacterized protein</fullName>
    </submittedName>
</protein>
<dbReference type="EMBL" id="AHAM01000176">
    <property type="protein sequence ID" value="EHK55168.1"/>
    <property type="molecule type" value="Genomic_DNA"/>
</dbReference>
<accession>H0HVS9</accession>
<feature type="non-terminal residue" evidence="1">
    <location>
        <position position="32"/>
    </location>
</feature>
<gene>
    <name evidence="1" type="ORF">MAXJ12_21434</name>
</gene>
<evidence type="ECO:0000313" key="2">
    <source>
        <dbReference type="Proteomes" id="UP000003250"/>
    </source>
</evidence>
<evidence type="ECO:0000313" key="1">
    <source>
        <dbReference type="EMBL" id="EHK55168.1"/>
    </source>
</evidence>
<keyword evidence="2" id="KW-1185">Reference proteome</keyword>
<reference evidence="1 2" key="1">
    <citation type="journal article" date="2012" name="J. Bacteriol.">
        <title>Draft Genome Sequence of Mesorhizobium alhagi CCNWXJ12-2T, a Novel Salt-Resistant Species Isolated from the Desert of Northwestern China.</title>
        <authorList>
            <person name="Zhou M."/>
            <person name="Chen W."/>
            <person name="Chen H."/>
            <person name="Wei G."/>
        </authorList>
    </citation>
    <scope>NUCLEOTIDE SEQUENCE [LARGE SCALE GENOMIC DNA]</scope>
    <source>
        <strain evidence="1 2">CCNWXJ12-2</strain>
    </source>
</reference>
<dbReference type="Proteomes" id="UP000003250">
    <property type="component" value="Unassembled WGS sequence"/>
</dbReference>
<name>H0HVS9_9HYPH</name>
<proteinExistence type="predicted"/>
<organism evidence="1 2">
    <name type="scientific">Mesorhizobium alhagi CCNWXJ12-2</name>
    <dbReference type="NCBI Taxonomy" id="1107882"/>
    <lineage>
        <taxon>Bacteria</taxon>
        <taxon>Pseudomonadati</taxon>
        <taxon>Pseudomonadota</taxon>
        <taxon>Alphaproteobacteria</taxon>
        <taxon>Hyphomicrobiales</taxon>
        <taxon>Phyllobacteriaceae</taxon>
        <taxon>Allomesorhizobium</taxon>
    </lineage>
</organism>